<dbReference type="Proteomes" id="UP000265160">
    <property type="component" value="Unplaced"/>
</dbReference>
<organism evidence="3 4">
    <name type="scientific">Maylandia zebra</name>
    <name type="common">zebra mbuna</name>
    <dbReference type="NCBI Taxonomy" id="106582"/>
    <lineage>
        <taxon>Eukaryota</taxon>
        <taxon>Metazoa</taxon>
        <taxon>Chordata</taxon>
        <taxon>Craniata</taxon>
        <taxon>Vertebrata</taxon>
        <taxon>Euteleostomi</taxon>
        <taxon>Actinopterygii</taxon>
        <taxon>Neopterygii</taxon>
        <taxon>Teleostei</taxon>
        <taxon>Neoteleostei</taxon>
        <taxon>Acanthomorphata</taxon>
        <taxon>Ovalentaria</taxon>
        <taxon>Cichlomorphae</taxon>
        <taxon>Cichliformes</taxon>
        <taxon>Cichlidae</taxon>
        <taxon>African cichlids</taxon>
        <taxon>Pseudocrenilabrinae</taxon>
        <taxon>Haplochromini</taxon>
        <taxon>Maylandia</taxon>
        <taxon>Maylandia zebra complex</taxon>
    </lineage>
</organism>
<reference evidence="3" key="1">
    <citation type="submission" date="2025-08" db="UniProtKB">
        <authorList>
            <consortium name="Ensembl"/>
        </authorList>
    </citation>
    <scope>IDENTIFICATION</scope>
</reference>
<proteinExistence type="inferred from homology"/>
<dbReference type="PROSITE" id="PS00798">
    <property type="entry name" value="ALDOKETO_REDUCTASE_1"/>
    <property type="match status" value="1"/>
</dbReference>
<dbReference type="Ensembl" id="ENSMZET00005036184.1">
    <property type="protein sequence ID" value="ENSMZEP00005034939.1"/>
    <property type="gene ID" value="ENSMZEG00005026121.1"/>
</dbReference>
<dbReference type="AlphaFoldDB" id="A0A3P9DKL9"/>
<dbReference type="GO" id="GO:0016491">
    <property type="term" value="F:oxidoreductase activity"/>
    <property type="evidence" value="ECO:0007669"/>
    <property type="project" value="InterPro"/>
</dbReference>
<dbReference type="PANTHER" id="PTHR11732">
    <property type="entry name" value="ALDO/KETO REDUCTASE"/>
    <property type="match status" value="1"/>
</dbReference>
<sequence length="147" mass="16443">MELTASHSIPLSDGNSIPLIGLGTYTPKGTAYESVKIAIETGYRHIDGALIYYNEHEVGQAIRDKITDGTVKREDIFYCGKVCKAYLFVCGTHFIHPSLVRPTLEKTLTTLQLDYVDLYIIGLPMAFKPGVFLFPFLPVLLQPIFFL</sequence>
<comment type="similarity">
    <text evidence="1">Belongs to the aldo/keto reductase family.</text>
</comment>
<evidence type="ECO:0000256" key="1">
    <source>
        <dbReference type="ARBA" id="ARBA00007905"/>
    </source>
</evidence>
<evidence type="ECO:0000313" key="4">
    <source>
        <dbReference type="Proteomes" id="UP000265160"/>
    </source>
</evidence>
<feature type="domain" description="NADP-dependent oxidoreductase" evidence="2">
    <location>
        <begin position="23"/>
        <end position="121"/>
    </location>
</feature>
<dbReference type="InterPro" id="IPR023210">
    <property type="entry name" value="NADP_OxRdtase_dom"/>
</dbReference>
<dbReference type="GeneTree" id="ENSGT00940000155961"/>
<dbReference type="InterPro" id="IPR036812">
    <property type="entry name" value="NAD(P)_OxRdtase_dom_sf"/>
</dbReference>
<evidence type="ECO:0000313" key="3">
    <source>
        <dbReference type="Ensembl" id="ENSMZEP00005034939.1"/>
    </source>
</evidence>
<dbReference type="SUPFAM" id="SSF51430">
    <property type="entry name" value="NAD(P)-linked oxidoreductase"/>
    <property type="match status" value="1"/>
</dbReference>
<evidence type="ECO:0000259" key="2">
    <source>
        <dbReference type="Pfam" id="PF00248"/>
    </source>
</evidence>
<dbReference type="Pfam" id="PF00248">
    <property type="entry name" value="Aldo_ket_red"/>
    <property type="match status" value="1"/>
</dbReference>
<dbReference type="InterPro" id="IPR018170">
    <property type="entry name" value="Aldo/ket_reductase_CS"/>
</dbReference>
<dbReference type="InterPro" id="IPR020471">
    <property type="entry name" value="AKR"/>
</dbReference>
<protein>
    <recommendedName>
        <fullName evidence="2">NADP-dependent oxidoreductase domain-containing protein</fullName>
    </recommendedName>
</protein>
<dbReference type="Gene3D" id="3.20.20.100">
    <property type="entry name" value="NADP-dependent oxidoreductase domain"/>
    <property type="match status" value="1"/>
</dbReference>
<accession>A0A3P9DKL9</accession>
<name>A0A3P9DKL9_9CICH</name>
<reference evidence="3" key="2">
    <citation type="submission" date="2025-09" db="UniProtKB">
        <authorList>
            <consortium name="Ensembl"/>
        </authorList>
    </citation>
    <scope>IDENTIFICATION</scope>
</reference>
<keyword evidence="4" id="KW-1185">Reference proteome</keyword>